<dbReference type="AlphaFoldDB" id="A0A5C4LZA2"/>
<reference evidence="2 3" key="1">
    <citation type="submission" date="2019-06" db="EMBL/GenBank/DDBJ databases">
        <title>Amycolatopsis alkalitolerans sp. nov., isolated from Gastrodia elata Blume.</title>
        <authorList>
            <person name="Narsing Rao M.P."/>
            <person name="Li W.J."/>
        </authorList>
    </citation>
    <scope>NUCLEOTIDE SEQUENCE [LARGE SCALE GENOMIC DNA]</scope>
    <source>
        <strain evidence="2 3">SYSUP0005</strain>
    </source>
</reference>
<name>A0A5C4LZA2_9PSEU</name>
<protein>
    <submittedName>
        <fullName evidence="2">Type IV secretory system conjugative DNA transfer family protein</fullName>
    </submittedName>
</protein>
<dbReference type="InterPro" id="IPR027417">
    <property type="entry name" value="P-loop_NTPase"/>
</dbReference>
<dbReference type="EMBL" id="VDFW01000018">
    <property type="protein sequence ID" value="TNC23704.1"/>
    <property type="molecule type" value="Genomic_DNA"/>
</dbReference>
<dbReference type="SUPFAM" id="SSF52540">
    <property type="entry name" value="P-loop containing nucleoside triphosphate hydrolases"/>
    <property type="match status" value="1"/>
</dbReference>
<dbReference type="GO" id="GO:0016020">
    <property type="term" value="C:membrane"/>
    <property type="evidence" value="ECO:0007669"/>
    <property type="project" value="InterPro"/>
</dbReference>
<evidence type="ECO:0000313" key="2">
    <source>
        <dbReference type="EMBL" id="TNC23704.1"/>
    </source>
</evidence>
<accession>A0A5C4LZA2</accession>
<dbReference type="OrthoDB" id="3258326at2"/>
<keyword evidence="3" id="KW-1185">Reference proteome</keyword>
<evidence type="ECO:0000313" key="3">
    <source>
        <dbReference type="Proteomes" id="UP000305546"/>
    </source>
</evidence>
<dbReference type="Pfam" id="PF02534">
    <property type="entry name" value="T4SS-DNA_transf"/>
    <property type="match status" value="1"/>
</dbReference>
<sequence length="733" mass="78912">MSRMPNASDLVFSGLHLPRPLDLGVVTRFLARLAADRDAPRVVLEVRADQDGTRHLLGSRPTDLHHMRHLLSDLIPGTVLTSPNLNRTEPRPAVETAGRLKIQPPGLPLLTLAAEATTRALLSALAAPMKTGEHQVLQVVLGPRHAPKIVSGTAPDPHSTLVDALIGGTRPASAEVRARLKERYSEGGFSATIRLGAASPDRARRRRLTAGLLSSLATAQSAGVRIDLVRESAAALNLVRLPWRWPLHLAVSELIGLLAFPLGDGELPGLPPVHPKRPRAASSVHTGPRVFAHSAAPGDKRLLGISPQDQTFHGAAYGPSGSGKSTALLNLICADVDAGRPIAVLDPKKQLIQDILARIPEHRVNDVVLVDASELEPVGFNPLEVGNRDPDVVVDGLMAVFEAVFRDGWGPRTADLFSAGLRTLARASTTKRPATLLDLPKLWTDPRFRRQQVGRIQADAALAGFWASFEAQTPAAQAAMTAAPMNKLRQFLLRPALIRMLDQQASAFRLRDIFRDNKIVLVPLNEGLIGPGTASLLGSLVIADLWQATQERADEPGASTQVGVVYIDEAPRFLNLPVSLADALAVSRSLGVGWFLAAQFRSQFPPALRTAVDMNARSKIQFATEFEDARDTAKLTRDLSTEDFLALPKYHAYVNLVADGHPSGWALVETLPAPPAISDPEAVRAVARTNHAPTVPPANTPDDTNSQSQAVPDTDAVEPMVVEVVGRKRRRPR</sequence>
<dbReference type="Gene3D" id="3.40.50.300">
    <property type="entry name" value="P-loop containing nucleotide triphosphate hydrolases"/>
    <property type="match status" value="2"/>
</dbReference>
<feature type="compositionally biased region" description="Polar residues" evidence="1">
    <location>
        <begin position="701"/>
        <end position="711"/>
    </location>
</feature>
<feature type="region of interest" description="Disordered" evidence="1">
    <location>
        <begin position="691"/>
        <end position="733"/>
    </location>
</feature>
<organism evidence="2 3">
    <name type="scientific">Amycolatopsis alkalitolerans</name>
    <dbReference type="NCBI Taxonomy" id="2547244"/>
    <lineage>
        <taxon>Bacteria</taxon>
        <taxon>Bacillati</taxon>
        <taxon>Actinomycetota</taxon>
        <taxon>Actinomycetes</taxon>
        <taxon>Pseudonocardiales</taxon>
        <taxon>Pseudonocardiaceae</taxon>
        <taxon>Amycolatopsis</taxon>
    </lineage>
</organism>
<proteinExistence type="predicted"/>
<dbReference type="InterPro" id="IPR003688">
    <property type="entry name" value="TraG/VirD4"/>
</dbReference>
<gene>
    <name evidence="2" type="ORF">FG385_20280</name>
</gene>
<dbReference type="Proteomes" id="UP000305546">
    <property type="component" value="Unassembled WGS sequence"/>
</dbReference>
<comment type="caution">
    <text evidence="2">The sequence shown here is derived from an EMBL/GenBank/DDBJ whole genome shotgun (WGS) entry which is preliminary data.</text>
</comment>
<evidence type="ECO:0000256" key="1">
    <source>
        <dbReference type="SAM" id="MobiDB-lite"/>
    </source>
</evidence>